<reference evidence="2 3" key="1">
    <citation type="journal article" date="2014" name="J. Microbiol.">
        <title>Diaminobutyricibacter tongyongensis gen. nov., sp. nov. and Homoserinibacter gongjuensis gen. nov., sp. nov. belong to the family Microbacteriaceae.</title>
        <authorList>
            <person name="Kim S.J."/>
            <person name="Ahn J.H."/>
            <person name="Weon H.Y."/>
            <person name="Hamada M."/>
            <person name="Suzuki K."/>
            <person name="Kwon S.W."/>
        </authorList>
    </citation>
    <scope>NUCLEOTIDE SEQUENCE [LARGE SCALE GENOMIC DNA]</scope>
    <source>
        <strain evidence="2 3">NBRC 108724</strain>
    </source>
</reference>
<keyword evidence="3" id="KW-1185">Reference proteome</keyword>
<organism evidence="2 3">
    <name type="scientific">Leifsonia tongyongensis</name>
    <dbReference type="NCBI Taxonomy" id="1268043"/>
    <lineage>
        <taxon>Bacteria</taxon>
        <taxon>Bacillati</taxon>
        <taxon>Actinomycetota</taxon>
        <taxon>Actinomycetes</taxon>
        <taxon>Micrococcales</taxon>
        <taxon>Microbacteriaceae</taxon>
        <taxon>Leifsonia</taxon>
    </lineage>
</organism>
<feature type="transmembrane region" description="Helical" evidence="1">
    <location>
        <begin position="6"/>
        <end position="30"/>
    </location>
</feature>
<name>A0A6L9XUP2_9MICO</name>
<proteinExistence type="predicted"/>
<keyword evidence="1" id="KW-0472">Membrane</keyword>
<accession>A0A6L9XUP2</accession>
<sequence>MMTLAWIMGAFALIVLTSIVTVVLIVRALYKRIRRSRTLNGAVLRARATLSWGTQHEVLQLRIRLNETLDSGQAALDLAARSDGPRGELPRLYRRIRAEAATLDAELRFLESETDPAALAQWLPVLRRRVDQVVGLVRRLRSAVAAGLSGLSDESLAVLRADVDREVDALHAGMQELHTLNSNDLLFEPHRQPYPARLDSRNPS</sequence>
<protein>
    <submittedName>
        <fullName evidence="2">Uncharacterized protein</fullName>
    </submittedName>
</protein>
<evidence type="ECO:0000256" key="1">
    <source>
        <dbReference type="SAM" id="Phobius"/>
    </source>
</evidence>
<comment type="caution">
    <text evidence="2">The sequence shown here is derived from an EMBL/GenBank/DDBJ whole genome shotgun (WGS) entry which is preliminary data.</text>
</comment>
<gene>
    <name evidence="2" type="ORF">G3T36_04380</name>
</gene>
<evidence type="ECO:0000313" key="3">
    <source>
        <dbReference type="Proteomes" id="UP000474967"/>
    </source>
</evidence>
<dbReference type="AlphaFoldDB" id="A0A6L9XUP2"/>
<evidence type="ECO:0000313" key="2">
    <source>
        <dbReference type="EMBL" id="NEN05103.1"/>
    </source>
</evidence>
<keyword evidence="1" id="KW-1133">Transmembrane helix</keyword>
<dbReference type="Proteomes" id="UP000474967">
    <property type="component" value="Unassembled WGS sequence"/>
</dbReference>
<dbReference type="EMBL" id="JAAGWY010000001">
    <property type="protein sequence ID" value="NEN05103.1"/>
    <property type="molecule type" value="Genomic_DNA"/>
</dbReference>
<keyword evidence="1" id="KW-0812">Transmembrane</keyword>
<dbReference type="RefSeq" id="WP_163288219.1">
    <property type="nucleotide sequence ID" value="NZ_JAAGWY010000001.1"/>
</dbReference>